<protein>
    <submittedName>
        <fullName evidence="2">Transcriptional regulator with GAF, ATPase, and Fis domain</fullName>
    </submittedName>
</protein>
<proteinExistence type="predicted"/>
<dbReference type="CDD" id="cd00060">
    <property type="entry name" value="FHA"/>
    <property type="match status" value="1"/>
</dbReference>
<dbReference type="Pfam" id="PF01590">
    <property type="entry name" value="GAF"/>
    <property type="match status" value="1"/>
</dbReference>
<dbReference type="InterPro" id="IPR000253">
    <property type="entry name" value="FHA_dom"/>
</dbReference>
<dbReference type="Pfam" id="PF00498">
    <property type="entry name" value="FHA"/>
    <property type="match status" value="1"/>
</dbReference>
<dbReference type="RefSeq" id="WP_182532171.1">
    <property type="nucleotide sequence ID" value="NZ_JACGXL010000006.1"/>
</dbReference>
<evidence type="ECO:0000259" key="1">
    <source>
        <dbReference type="PROSITE" id="PS50006"/>
    </source>
</evidence>
<keyword evidence="3" id="KW-1185">Reference proteome</keyword>
<dbReference type="InterPro" id="IPR050923">
    <property type="entry name" value="Cell_Proc_Reg/RNA_Proc"/>
</dbReference>
<evidence type="ECO:0000313" key="2">
    <source>
        <dbReference type="EMBL" id="MBA8889117.1"/>
    </source>
</evidence>
<dbReference type="SUPFAM" id="SSF55781">
    <property type="entry name" value="GAF domain-like"/>
    <property type="match status" value="1"/>
</dbReference>
<dbReference type="InterPro" id="IPR008984">
    <property type="entry name" value="SMAD_FHA_dom_sf"/>
</dbReference>
<sequence length="298" mass="32153">MPARLTAYPPDGAALVRVIEEGTTYRVGRASMCELRIEHASVSRFHAELEWRGEAWLLSDTGSKNGLRVNGHMVRSAELDASTWFSIGDVQCSFERIDDAAAAAHRSVGLSRREVSRALSAQLQQPDVGMSTLIPQMLDMVLQLSGLDRGFVLYADAGQALRVHASRALRKADFSGDRFAGSASAVERTLATRKSVVCCDTSDSPWLAQRPSVRLGGIRAVICTPLLMQDGATGVIYADSRTPGPPVTELDLELVENVAGAAATALEAARLRDRISGLIDALPDGEAPLWEELRRMPA</sequence>
<dbReference type="Gene3D" id="2.60.200.20">
    <property type="match status" value="1"/>
</dbReference>
<dbReference type="EMBL" id="JACGXL010000006">
    <property type="protein sequence ID" value="MBA8889117.1"/>
    <property type="molecule type" value="Genomic_DNA"/>
</dbReference>
<dbReference type="InterPro" id="IPR029016">
    <property type="entry name" value="GAF-like_dom_sf"/>
</dbReference>
<evidence type="ECO:0000313" key="3">
    <source>
        <dbReference type="Proteomes" id="UP000550401"/>
    </source>
</evidence>
<dbReference type="AlphaFoldDB" id="A0A839EWT9"/>
<dbReference type="InterPro" id="IPR003018">
    <property type="entry name" value="GAF"/>
</dbReference>
<feature type="domain" description="FHA" evidence="1">
    <location>
        <begin position="25"/>
        <end position="74"/>
    </location>
</feature>
<accession>A0A839EWT9</accession>
<name>A0A839EWT9_9GAMM</name>
<dbReference type="SUPFAM" id="SSF49879">
    <property type="entry name" value="SMAD/FHA domain"/>
    <property type="match status" value="1"/>
</dbReference>
<comment type="caution">
    <text evidence="2">The sequence shown here is derived from an EMBL/GenBank/DDBJ whole genome shotgun (WGS) entry which is preliminary data.</text>
</comment>
<dbReference type="PROSITE" id="PS50006">
    <property type="entry name" value="FHA_DOMAIN"/>
    <property type="match status" value="1"/>
</dbReference>
<dbReference type="SMART" id="SM00065">
    <property type="entry name" value="GAF"/>
    <property type="match status" value="1"/>
</dbReference>
<organism evidence="2 3">
    <name type="scientific">Dokdonella fugitiva</name>
    <dbReference type="NCBI Taxonomy" id="328517"/>
    <lineage>
        <taxon>Bacteria</taxon>
        <taxon>Pseudomonadati</taxon>
        <taxon>Pseudomonadota</taxon>
        <taxon>Gammaproteobacteria</taxon>
        <taxon>Lysobacterales</taxon>
        <taxon>Rhodanobacteraceae</taxon>
        <taxon>Dokdonella</taxon>
    </lineage>
</organism>
<dbReference type="PANTHER" id="PTHR23308">
    <property type="entry name" value="NUCLEAR INHIBITOR OF PROTEIN PHOSPHATASE-1"/>
    <property type="match status" value="1"/>
</dbReference>
<dbReference type="Proteomes" id="UP000550401">
    <property type="component" value="Unassembled WGS sequence"/>
</dbReference>
<reference evidence="2 3" key="1">
    <citation type="submission" date="2020-07" db="EMBL/GenBank/DDBJ databases">
        <title>Genomic Encyclopedia of Type Strains, Phase IV (KMG-V): Genome sequencing to study the core and pangenomes of soil and plant-associated prokaryotes.</title>
        <authorList>
            <person name="Whitman W."/>
        </authorList>
    </citation>
    <scope>NUCLEOTIDE SEQUENCE [LARGE SCALE GENOMIC DNA]</scope>
    <source>
        <strain evidence="2 3">RH2WT43</strain>
    </source>
</reference>
<dbReference type="SMART" id="SM00240">
    <property type="entry name" value="FHA"/>
    <property type="match status" value="1"/>
</dbReference>
<dbReference type="Gene3D" id="3.30.450.40">
    <property type="match status" value="1"/>
</dbReference>
<gene>
    <name evidence="2" type="ORF">FHW12_003360</name>
</gene>